<keyword evidence="3" id="KW-1185">Reference proteome</keyword>
<dbReference type="PANTHER" id="PTHR34569">
    <property type="entry name" value="EXPRESSED PROTEIN"/>
    <property type="match status" value="1"/>
</dbReference>
<organism evidence="2 3">
    <name type="scientific">Acorus calamus</name>
    <name type="common">Sweet flag</name>
    <dbReference type="NCBI Taxonomy" id="4465"/>
    <lineage>
        <taxon>Eukaryota</taxon>
        <taxon>Viridiplantae</taxon>
        <taxon>Streptophyta</taxon>
        <taxon>Embryophyta</taxon>
        <taxon>Tracheophyta</taxon>
        <taxon>Spermatophyta</taxon>
        <taxon>Magnoliopsida</taxon>
        <taxon>Liliopsida</taxon>
        <taxon>Acoraceae</taxon>
        <taxon>Acorus</taxon>
    </lineage>
</organism>
<protein>
    <submittedName>
        <fullName evidence="2">Uncharacterized protein</fullName>
    </submittedName>
</protein>
<reference evidence="2" key="1">
    <citation type="journal article" date="2023" name="Nat. Commun.">
        <title>Diploid and tetraploid genomes of Acorus and the evolution of monocots.</title>
        <authorList>
            <person name="Ma L."/>
            <person name="Liu K.W."/>
            <person name="Li Z."/>
            <person name="Hsiao Y.Y."/>
            <person name="Qi Y."/>
            <person name="Fu T."/>
            <person name="Tang G.D."/>
            <person name="Zhang D."/>
            <person name="Sun W.H."/>
            <person name="Liu D.K."/>
            <person name="Li Y."/>
            <person name="Chen G.Z."/>
            <person name="Liu X.D."/>
            <person name="Liao X.Y."/>
            <person name="Jiang Y.T."/>
            <person name="Yu X."/>
            <person name="Hao Y."/>
            <person name="Huang J."/>
            <person name="Zhao X.W."/>
            <person name="Ke S."/>
            <person name="Chen Y.Y."/>
            <person name="Wu W.L."/>
            <person name="Hsu J.L."/>
            <person name="Lin Y.F."/>
            <person name="Huang M.D."/>
            <person name="Li C.Y."/>
            <person name="Huang L."/>
            <person name="Wang Z.W."/>
            <person name="Zhao X."/>
            <person name="Zhong W.Y."/>
            <person name="Peng D.H."/>
            <person name="Ahmad S."/>
            <person name="Lan S."/>
            <person name="Zhang J.S."/>
            <person name="Tsai W.C."/>
            <person name="Van de Peer Y."/>
            <person name="Liu Z.J."/>
        </authorList>
    </citation>
    <scope>NUCLEOTIDE SEQUENCE</scope>
    <source>
        <strain evidence="2">CP</strain>
    </source>
</reference>
<evidence type="ECO:0000313" key="2">
    <source>
        <dbReference type="EMBL" id="KAK1300386.1"/>
    </source>
</evidence>
<gene>
    <name evidence="2" type="ORF">QJS10_CPB13g01493</name>
</gene>
<dbReference type="Proteomes" id="UP001180020">
    <property type="component" value="Unassembled WGS sequence"/>
</dbReference>
<dbReference type="AlphaFoldDB" id="A0AAV9DHG2"/>
<dbReference type="PANTHER" id="PTHR34569:SF2">
    <property type="entry name" value="EXPRESSED PROTEIN"/>
    <property type="match status" value="1"/>
</dbReference>
<feature type="region of interest" description="Disordered" evidence="1">
    <location>
        <begin position="1"/>
        <end position="33"/>
    </location>
</feature>
<sequence length="154" mass="16329">MGSIVTDEDEKSDADGKPPTLRRRNTLPSHLELQLPPPSAAMAAEDFEMVSWKPSAYTSLRDLLPCSPSAVASPTASAAASAASCGGGAFHSSREIPIRNRLVKQAAWAYLQPMSSPDSAVCDTDGGGRCSAVFRAIEGCLSPVFAVFDQIFRR</sequence>
<dbReference type="EMBL" id="JAUJYO010000013">
    <property type="protein sequence ID" value="KAK1300386.1"/>
    <property type="molecule type" value="Genomic_DNA"/>
</dbReference>
<name>A0AAV9DHG2_ACOCL</name>
<reference evidence="2" key="2">
    <citation type="submission" date="2023-06" db="EMBL/GenBank/DDBJ databases">
        <authorList>
            <person name="Ma L."/>
            <person name="Liu K.-W."/>
            <person name="Li Z."/>
            <person name="Hsiao Y.-Y."/>
            <person name="Qi Y."/>
            <person name="Fu T."/>
            <person name="Tang G."/>
            <person name="Zhang D."/>
            <person name="Sun W.-H."/>
            <person name="Liu D.-K."/>
            <person name="Li Y."/>
            <person name="Chen G.-Z."/>
            <person name="Liu X.-D."/>
            <person name="Liao X.-Y."/>
            <person name="Jiang Y.-T."/>
            <person name="Yu X."/>
            <person name="Hao Y."/>
            <person name="Huang J."/>
            <person name="Zhao X.-W."/>
            <person name="Ke S."/>
            <person name="Chen Y.-Y."/>
            <person name="Wu W.-L."/>
            <person name="Hsu J.-L."/>
            <person name="Lin Y.-F."/>
            <person name="Huang M.-D."/>
            <person name="Li C.-Y."/>
            <person name="Huang L."/>
            <person name="Wang Z.-W."/>
            <person name="Zhao X."/>
            <person name="Zhong W.-Y."/>
            <person name="Peng D.-H."/>
            <person name="Ahmad S."/>
            <person name="Lan S."/>
            <person name="Zhang J.-S."/>
            <person name="Tsai W.-C."/>
            <person name="Van De Peer Y."/>
            <person name="Liu Z.-J."/>
        </authorList>
    </citation>
    <scope>NUCLEOTIDE SEQUENCE</scope>
    <source>
        <strain evidence="2">CP</strain>
        <tissue evidence="2">Leaves</tissue>
    </source>
</reference>
<evidence type="ECO:0000313" key="3">
    <source>
        <dbReference type="Proteomes" id="UP001180020"/>
    </source>
</evidence>
<accession>A0AAV9DHG2</accession>
<evidence type="ECO:0000256" key="1">
    <source>
        <dbReference type="SAM" id="MobiDB-lite"/>
    </source>
</evidence>
<feature type="compositionally biased region" description="Acidic residues" evidence="1">
    <location>
        <begin position="1"/>
        <end position="12"/>
    </location>
</feature>
<proteinExistence type="predicted"/>
<comment type="caution">
    <text evidence="2">The sequence shown here is derived from an EMBL/GenBank/DDBJ whole genome shotgun (WGS) entry which is preliminary data.</text>
</comment>